<accession>A0A7U3YJZ8</accession>
<protein>
    <submittedName>
        <fullName evidence="8">Integrase family protein</fullName>
    </submittedName>
</protein>
<dbReference type="InterPro" id="IPR002104">
    <property type="entry name" value="Integrase_catalytic"/>
</dbReference>
<dbReference type="InterPro" id="IPR038488">
    <property type="entry name" value="Integrase_DNA-bd_sf"/>
</dbReference>
<dbReference type="GO" id="GO:0015074">
    <property type="term" value="P:DNA integration"/>
    <property type="evidence" value="ECO:0007669"/>
    <property type="project" value="UniProtKB-KW"/>
</dbReference>
<dbReference type="InterPro" id="IPR010998">
    <property type="entry name" value="Integrase_recombinase_N"/>
</dbReference>
<dbReference type="PROSITE" id="PS51900">
    <property type="entry name" value="CB"/>
    <property type="match status" value="1"/>
</dbReference>
<dbReference type="AlphaFoldDB" id="A0A7U3YJZ8"/>
<evidence type="ECO:0000313" key="9">
    <source>
        <dbReference type="Proteomes" id="UP000006365"/>
    </source>
</evidence>
<evidence type="ECO:0000259" key="6">
    <source>
        <dbReference type="PROSITE" id="PS51898"/>
    </source>
</evidence>
<proteinExistence type="inferred from homology"/>
<comment type="similarity">
    <text evidence="1">Belongs to the 'phage' integrase family.</text>
</comment>
<dbReference type="InterPro" id="IPR050808">
    <property type="entry name" value="Phage_Integrase"/>
</dbReference>
<dbReference type="GO" id="GO:0006310">
    <property type="term" value="P:DNA recombination"/>
    <property type="evidence" value="ECO:0007669"/>
    <property type="project" value="UniProtKB-KW"/>
</dbReference>
<dbReference type="Proteomes" id="UP000006365">
    <property type="component" value="Chromosome"/>
</dbReference>
<dbReference type="SUPFAM" id="SSF56349">
    <property type="entry name" value="DNA breaking-rejoining enzymes"/>
    <property type="match status" value="1"/>
</dbReference>
<dbReference type="InterPro" id="IPR011010">
    <property type="entry name" value="DNA_brk_join_enz"/>
</dbReference>
<dbReference type="PANTHER" id="PTHR30629">
    <property type="entry name" value="PROPHAGE INTEGRASE"/>
    <property type="match status" value="1"/>
</dbReference>
<dbReference type="Gene3D" id="1.10.443.10">
    <property type="entry name" value="Intergrase catalytic core"/>
    <property type="match status" value="1"/>
</dbReference>
<organism evidence="8 9">
    <name type="scientific">Desulfobulbus propionicus (strain ATCC 33891 / DSM 2032 / VKM B-1956 / 1pr3)</name>
    <dbReference type="NCBI Taxonomy" id="577650"/>
    <lineage>
        <taxon>Bacteria</taxon>
        <taxon>Pseudomonadati</taxon>
        <taxon>Thermodesulfobacteriota</taxon>
        <taxon>Desulfobulbia</taxon>
        <taxon>Desulfobulbales</taxon>
        <taxon>Desulfobulbaceae</taxon>
        <taxon>Desulfobulbus</taxon>
    </lineage>
</organism>
<gene>
    <name evidence="8" type="ordered locus">Despr_0478</name>
</gene>
<dbReference type="InterPro" id="IPR025166">
    <property type="entry name" value="Integrase_DNA_bind_dom"/>
</dbReference>
<keyword evidence="9" id="KW-1185">Reference proteome</keyword>
<dbReference type="EMBL" id="CP002364">
    <property type="protein sequence ID" value="ADW16658.1"/>
    <property type="molecule type" value="Genomic_DNA"/>
</dbReference>
<dbReference type="Pfam" id="PF00589">
    <property type="entry name" value="Phage_integrase"/>
    <property type="match status" value="1"/>
</dbReference>
<keyword evidence="2" id="KW-0229">DNA integration</keyword>
<evidence type="ECO:0000313" key="8">
    <source>
        <dbReference type="EMBL" id="ADW16658.1"/>
    </source>
</evidence>
<dbReference type="CDD" id="cd00796">
    <property type="entry name" value="INT_Rci_Hp1_C"/>
    <property type="match status" value="1"/>
</dbReference>
<dbReference type="Pfam" id="PF13356">
    <property type="entry name" value="Arm-DNA-bind_3"/>
    <property type="match status" value="1"/>
</dbReference>
<name>A0A7U3YJZ8_DESPD</name>
<evidence type="ECO:0000256" key="3">
    <source>
        <dbReference type="ARBA" id="ARBA00023125"/>
    </source>
</evidence>
<dbReference type="KEGG" id="dpr:Despr_0478"/>
<dbReference type="RefSeq" id="WP_015723205.1">
    <property type="nucleotide sequence ID" value="NC_014972.1"/>
</dbReference>
<dbReference type="PROSITE" id="PS51898">
    <property type="entry name" value="TYR_RECOMBINASE"/>
    <property type="match status" value="1"/>
</dbReference>
<reference evidence="8 9" key="1">
    <citation type="journal article" date="2011" name="Stand. Genomic Sci.">
        <title>Complete genome sequence of Desulfobulbus propionicus type strain (1pr3).</title>
        <authorList>
            <person name="Pagani I."/>
            <person name="Lapidus A."/>
            <person name="Nolan M."/>
            <person name="Lucas S."/>
            <person name="Hammon N."/>
            <person name="Deshpande S."/>
            <person name="Cheng J.F."/>
            <person name="Chertkov O."/>
            <person name="Davenport K."/>
            <person name="Tapia R."/>
            <person name="Han C."/>
            <person name="Goodwin L."/>
            <person name="Pitluck S."/>
            <person name="Liolios K."/>
            <person name="Mavromatis K."/>
            <person name="Ivanova N."/>
            <person name="Mikhailova N."/>
            <person name="Pati A."/>
            <person name="Chen A."/>
            <person name="Palaniappan K."/>
            <person name="Land M."/>
            <person name="Hauser L."/>
            <person name="Chang Y.J."/>
            <person name="Jeffries C.D."/>
            <person name="Detter J.C."/>
            <person name="Brambilla E."/>
            <person name="Kannan K.P."/>
            <person name="Djao O.D."/>
            <person name="Rohde M."/>
            <person name="Pukall R."/>
            <person name="Spring S."/>
            <person name="Goker M."/>
            <person name="Sikorski J."/>
            <person name="Woyke T."/>
            <person name="Bristow J."/>
            <person name="Eisen J.A."/>
            <person name="Markowitz V."/>
            <person name="Hugenholtz P."/>
            <person name="Kyrpides N.C."/>
            <person name="Klenk H.P."/>
        </authorList>
    </citation>
    <scope>NUCLEOTIDE SEQUENCE [LARGE SCALE GENOMIC DNA]</scope>
    <source>
        <strain evidence="9">ATCC 33891 / DSM 2032 / 1pr3</strain>
    </source>
</reference>
<dbReference type="InterPro" id="IPR013762">
    <property type="entry name" value="Integrase-like_cat_sf"/>
</dbReference>
<keyword evidence="4" id="KW-0233">DNA recombination</keyword>
<keyword evidence="3 5" id="KW-0238">DNA-binding</keyword>
<feature type="domain" description="Core-binding (CB)" evidence="7">
    <location>
        <begin position="101"/>
        <end position="179"/>
    </location>
</feature>
<feature type="domain" description="Tyr recombinase" evidence="6">
    <location>
        <begin position="200"/>
        <end position="372"/>
    </location>
</feature>
<dbReference type="Gene3D" id="3.30.160.390">
    <property type="entry name" value="Integrase, DNA-binding domain"/>
    <property type="match status" value="1"/>
</dbReference>
<sequence>MAREEVNFTKAAIEQMVAPEGGNRRYIYDAKESGLLVQITESGRKTFQLYKKHMGKPIRVTIGTFPELTVEQARKKAREIKVSLTNGENPNDKLKQQRQEMTFADLFEIYLERHAKPRKKTWREDETYFKRHLASFGKKRLSTITKGDIAAIHSSIGKDRPTHANRVLALVSSIIGRGIEYGLYESLNPCRGIKKFSEQARDRFLSGDELARFFQALEQEPNSTARDFFLVALLTGARRANVLSMRWSDLDLKGQIWRIAETKNGTPQNVPLVGPVLEILQDRRKATSSFFVFPGPGKTGHLVEPKKAWQRICQAAGIKGARIHDLRRTMGSWQAKTGASLPIIGKSLNHKSASTTSIYARLDLDPVRTAMETAAAAMLDAGGSGKK</sequence>
<evidence type="ECO:0000256" key="4">
    <source>
        <dbReference type="ARBA" id="ARBA00023172"/>
    </source>
</evidence>
<dbReference type="GO" id="GO:0003677">
    <property type="term" value="F:DNA binding"/>
    <property type="evidence" value="ECO:0007669"/>
    <property type="project" value="UniProtKB-UniRule"/>
</dbReference>
<evidence type="ECO:0000259" key="7">
    <source>
        <dbReference type="PROSITE" id="PS51900"/>
    </source>
</evidence>
<evidence type="ECO:0000256" key="1">
    <source>
        <dbReference type="ARBA" id="ARBA00008857"/>
    </source>
</evidence>
<evidence type="ECO:0000256" key="5">
    <source>
        <dbReference type="PROSITE-ProRule" id="PRU01248"/>
    </source>
</evidence>
<dbReference type="InterPro" id="IPR044068">
    <property type="entry name" value="CB"/>
</dbReference>
<dbReference type="PANTHER" id="PTHR30629:SF2">
    <property type="entry name" value="PROPHAGE INTEGRASE INTS-RELATED"/>
    <property type="match status" value="1"/>
</dbReference>
<evidence type="ECO:0000256" key="2">
    <source>
        <dbReference type="ARBA" id="ARBA00022908"/>
    </source>
</evidence>
<dbReference type="Gene3D" id="1.10.150.130">
    <property type="match status" value="1"/>
</dbReference>